<comment type="caution">
    <text evidence="9">The sequence shown here is derived from an EMBL/GenBank/DDBJ whole genome shotgun (WGS) entry which is preliminary data.</text>
</comment>
<dbReference type="Proteomes" id="UP000549394">
    <property type="component" value="Unassembled WGS sequence"/>
</dbReference>
<dbReference type="SUPFAM" id="SSF56801">
    <property type="entry name" value="Acetyl-CoA synthetase-like"/>
    <property type="match status" value="1"/>
</dbReference>
<dbReference type="PANTHER" id="PTHR43347">
    <property type="entry name" value="ACYL-COA SYNTHETASE"/>
    <property type="match status" value="1"/>
</dbReference>
<feature type="domain" description="AMP-dependent synthetase/ligase" evidence="6">
    <location>
        <begin position="108"/>
        <end position="511"/>
    </location>
</feature>
<dbReference type="PANTHER" id="PTHR43347:SF3">
    <property type="entry name" value="ACYL-COA SYNTHETASE SHORT-CHAIN FAMILY MEMBER 3, MITOCHONDRIAL"/>
    <property type="match status" value="1"/>
</dbReference>
<dbReference type="OrthoDB" id="10253869at2759"/>
<dbReference type="InterPro" id="IPR000873">
    <property type="entry name" value="AMP-dep_synth/lig_dom"/>
</dbReference>
<dbReference type="Pfam" id="PF13193">
    <property type="entry name" value="AMP-binding_C"/>
    <property type="match status" value="1"/>
</dbReference>
<dbReference type="Pfam" id="PF00501">
    <property type="entry name" value="AMP-binding"/>
    <property type="match status" value="1"/>
</dbReference>
<evidence type="ECO:0000256" key="4">
    <source>
        <dbReference type="ARBA" id="ARBA00042755"/>
    </source>
</evidence>
<evidence type="ECO:0000259" key="8">
    <source>
        <dbReference type="Pfam" id="PF16177"/>
    </source>
</evidence>
<evidence type="ECO:0000259" key="7">
    <source>
        <dbReference type="Pfam" id="PF13193"/>
    </source>
</evidence>
<gene>
    <name evidence="9" type="ORF">DGYR_LOCUS9014</name>
</gene>
<dbReference type="Pfam" id="PF16177">
    <property type="entry name" value="ACAS_N"/>
    <property type="match status" value="1"/>
</dbReference>
<proteinExistence type="inferred from homology"/>
<keyword evidence="10" id="KW-1185">Reference proteome</keyword>
<comment type="catalytic activity">
    <reaction evidence="5">
        <text>butanoate + ATP + CoA = butanoyl-CoA + AMP + diphosphate</text>
        <dbReference type="Rhea" id="RHEA:46172"/>
        <dbReference type="ChEBI" id="CHEBI:17968"/>
        <dbReference type="ChEBI" id="CHEBI:30616"/>
        <dbReference type="ChEBI" id="CHEBI:33019"/>
        <dbReference type="ChEBI" id="CHEBI:57287"/>
        <dbReference type="ChEBI" id="CHEBI:57371"/>
        <dbReference type="ChEBI" id="CHEBI:456215"/>
    </reaction>
    <physiologicalReaction direction="left-to-right" evidence="5">
        <dbReference type="Rhea" id="RHEA:46173"/>
    </physiologicalReaction>
</comment>
<feature type="domain" description="Acetyl-coenzyme A synthetase N-terminal" evidence="8">
    <location>
        <begin position="44"/>
        <end position="98"/>
    </location>
</feature>
<dbReference type="GO" id="GO:0005759">
    <property type="term" value="C:mitochondrial matrix"/>
    <property type="evidence" value="ECO:0007669"/>
    <property type="project" value="TreeGrafter"/>
</dbReference>
<accession>A0A7I8VYR2</accession>
<name>A0A7I8VYR2_9ANNE</name>
<dbReference type="InterPro" id="IPR020845">
    <property type="entry name" value="AMP-binding_CS"/>
</dbReference>
<evidence type="ECO:0000256" key="2">
    <source>
        <dbReference type="ARBA" id="ARBA00013275"/>
    </source>
</evidence>
<dbReference type="EC" id="6.2.1.1" evidence="2"/>
<dbReference type="PROSITE" id="PS00455">
    <property type="entry name" value="AMP_BINDING"/>
    <property type="match status" value="1"/>
</dbReference>
<feature type="domain" description="AMP-binding enzyme C-terminal" evidence="7">
    <location>
        <begin position="577"/>
        <end position="655"/>
    </location>
</feature>
<dbReference type="EMBL" id="CAJFCJ010000013">
    <property type="protein sequence ID" value="CAD5121009.1"/>
    <property type="molecule type" value="Genomic_DNA"/>
</dbReference>
<protein>
    <recommendedName>
        <fullName evidence="3">Acyl-CoA synthetase short-chain family member 3, mitochondrial</fullName>
        <ecNumber evidence="2">6.2.1.1</ecNumber>
    </recommendedName>
    <alternativeName>
        <fullName evidence="4">Acetate--CoA ligase 3</fullName>
    </alternativeName>
</protein>
<dbReference type="InterPro" id="IPR042099">
    <property type="entry name" value="ANL_N_sf"/>
</dbReference>
<dbReference type="AlphaFoldDB" id="A0A7I8VYR2"/>
<dbReference type="GO" id="GO:0003987">
    <property type="term" value="F:acetate-CoA ligase activity"/>
    <property type="evidence" value="ECO:0007669"/>
    <property type="project" value="UniProtKB-EC"/>
</dbReference>
<reference evidence="9 10" key="1">
    <citation type="submission" date="2020-08" db="EMBL/GenBank/DDBJ databases">
        <authorList>
            <person name="Hejnol A."/>
        </authorList>
    </citation>
    <scope>NUCLEOTIDE SEQUENCE [LARGE SCALE GENOMIC DNA]</scope>
</reference>
<evidence type="ECO:0000256" key="1">
    <source>
        <dbReference type="ARBA" id="ARBA00006432"/>
    </source>
</evidence>
<dbReference type="GO" id="GO:0050218">
    <property type="term" value="F:propionate-CoA ligase activity"/>
    <property type="evidence" value="ECO:0007669"/>
    <property type="project" value="TreeGrafter"/>
</dbReference>
<dbReference type="Gene3D" id="3.30.300.30">
    <property type="match status" value="1"/>
</dbReference>
<dbReference type="InterPro" id="IPR032387">
    <property type="entry name" value="ACAS_N"/>
</dbReference>
<evidence type="ECO:0000259" key="6">
    <source>
        <dbReference type="Pfam" id="PF00501"/>
    </source>
</evidence>
<evidence type="ECO:0000256" key="5">
    <source>
        <dbReference type="ARBA" id="ARBA00047935"/>
    </source>
</evidence>
<evidence type="ECO:0000256" key="3">
    <source>
        <dbReference type="ARBA" id="ARBA00040004"/>
    </source>
</evidence>
<organism evidence="9 10">
    <name type="scientific">Dimorphilus gyrociliatus</name>
    <dbReference type="NCBI Taxonomy" id="2664684"/>
    <lineage>
        <taxon>Eukaryota</taxon>
        <taxon>Metazoa</taxon>
        <taxon>Spiralia</taxon>
        <taxon>Lophotrochozoa</taxon>
        <taxon>Annelida</taxon>
        <taxon>Polychaeta</taxon>
        <taxon>Polychaeta incertae sedis</taxon>
        <taxon>Dinophilidae</taxon>
        <taxon>Dimorphilus</taxon>
    </lineage>
</organism>
<dbReference type="Gene3D" id="3.40.50.12780">
    <property type="entry name" value="N-terminal domain of ligase-like"/>
    <property type="match status" value="1"/>
</dbReference>
<evidence type="ECO:0000313" key="9">
    <source>
        <dbReference type="EMBL" id="CAD5121009.1"/>
    </source>
</evidence>
<comment type="similarity">
    <text evidence="1">Belongs to the ATP-dependent AMP-binding enzyme family.</text>
</comment>
<evidence type="ECO:0000313" key="10">
    <source>
        <dbReference type="Proteomes" id="UP000549394"/>
    </source>
</evidence>
<sequence length="701" mass="78207">MLRLKKSFDYSISILRNYAHVTLKNGCRASSTYNQVINPFPATYKDVYEKSLKNPEEFWAEAAEQISWFKKWDRVLDNSNEPFTKWFAGGELNTVYNAVDRHVDNGFGDSLAIIHDSPVTNTIRKMTFKELQEEVSKFAFVLRKHGIEKGDRVLIYMPMVPEAVVAMLAIARIGAVHSLVFGGFASKELASRISHAQVRVLNMQINFNVMRGKDAGRCWPKLIVSCNCGVEPNRIVDYKPLLDMAIEFSSFKPQTCIIYNRKETDFADAPLVKGRDVCYQEEMSGARSVDCVPVSATDPLYILYTSGTTGLPKAVVRPSGGNAVVLNWSMKNIYGLEPDDVWFAASDLGWVVGHSYIVYAPLLHRNTTILYEGKPVNTPNPGAYFRMFSEHNVTAMFVAPTALRAIRREDPDADYVKPYSFPNLKYLFVAGEHCDHETMEWIRNIIKVPILDNWWQTETGSAITATNVGLGNDLYPPSGVAGKPVPGWDLRVIRKDTTECNNYELGQIVAKLPLPPTCLSTLWEADDRFQELYFSKYPGYYDTMDSGYRDEFGNIAVMARSDDVINVAGHRLSTGQLEEAILEDDELAECAVVGTPDPVKGQVPLGLVVLKHGQADNPEKIKDRVIKAVREHVGPVAAFKTVVIVPGLPKTRSGKIARNTIAAMAAGKPFKIPVTIENPNIYLDMEKAFIEAGFNPTPPPV</sequence>
<dbReference type="InterPro" id="IPR045851">
    <property type="entry name" value="AMP-bd_C_sf"/>
</dbReference>
<dbReference type="InterPro" id="IPR025110">
    <property type="entry name" value="AMP-bd_C"/>
</dbReference>